<dbReference type="Proteomes" id="UP001157418">
    <property type="component" value="Unassembled WGS sequence"/>
</dbReference>
<dbReference type="InterPro" id="IPR038765">
    <property type="entry name" value="Papain-like_cys_pep_sf"/>
</dbReference>
<dbReference type="EMBL" id="CAKMRJ010000001">
    <property type="protein sequence ID" value="CAH1414962.1"/>
    <property type="molecule type" value="Genomic_DNA"/>
</dbReference>
<comment type="caution">
    <text evidence="1">The sequence shown here is derived from an EMBL/GenBank/DDBJ whole genome shotgun (WGS) entry which is preliminary data.</text>
</comment>
<dbReference type="AlphaFoldDB" id="A0AAU9LMY7"/>
<dbReference type="SUPFAM" id="SSF54001">
    <property type="entry name" value="Cysteine proteinases"/>
    <property type="match status" value="1"/>
</dbReference>
<keyword evidence="2" id="KW-1185">Reference proteome</keyword>
<proteinExistence type="predicted"/>
<sequence>MNFFSKYFTGGEFTSFGDSIISELDVIEYWNDFPDGHKDIARVEFIDIVDAPQQEYILDRGDYGVFICMFMEMIISGVPVKIDKPRRDAGFLYRNRMSNIIWDTI</sequence>
<accession>A0AAU9LMY7</accession>
<evidence type="ECO:0000313" key="1">
    <source>
        <dbReference type="EMBL" id="CAH1414962.1"/>
    </source>
</evidence>
<gene>
    <name evidence="1" type="ORF">LVIROSA_LOCUS2842</name>
</gene>
<reference evidence="1 2" key="1">
    <citation type="submission" date="2022-01" db="EMBL/GenBank/DDBJ databases">
        <authorList>
            <person name="Xiong W."/>
            <person name="Schranz E."/>
        </authorList>
    </citation>
    <scope>NUCLEOTIDE SEQUENCE [LARGE SCALE GENOMIC DNA]</scope>
</reference>
<protein>
    <submittedName>
        <fullName evidence="1">Uncharacterized protein</fullName>
    </submittedName>
</protein>
<evidence type="ECO:0000313" key="2">
    <source>
        <dbReference type="Proteomes" id="UP001157418"/>
    </source>
</evidence>
<name>A0AAU9LMY7_9ASTR</name>
<organism evidence="1 2">
    <name type="scientific">Lactuca virosa</name>
    <dbReference type="NCBI Taxonomy" id="75947"/>
    <lineage>
        <taxon>Eukaryota</taxon>
        <taxon>Viridiplantae</taxon>
        <taxon>Streptophyta</taxon>
        <taxon>Embryophyta</taxon>
        <taxon>Tracheophyta</taxon>
        <taxon>Spermatophyta</taxon>
        <taxon>Magnoliopsida</taxon>
        <taxon>eudicotyledons</taxon>
        <taxon>Gunneridae</taxon>
        <taxon>Pentapetalae</taxon>
        <taxon>asterids</taxon>
        <taxon>campanulids</taxon>
        <taxon>Asterales</taxon>
        <taxon>Asteraceae</taxon>
        <taxon>Cichorioideae</taxon>
        <taxon>Cichorieae</taxon>
        <taxon>Lactucinae</taxon>
        <taxon>Lactuca</taxon>
    </lineage>
</organism>